<reference evidence="2 3" key="1">
    <citation type="submission" date="2016-10" db="EMBL/GenBank/DDBJ databases">
        <authorList>
            <person name="de Groot N.N."/>
        </authorList>
    </citation>
    <scope>NUCLEOTIDE SEQUENCE [LARGE SCALE GENOMIC DNA]</scope>
    <source>
        <strain evidence="2 3">CGMCC 1.3442</strain>
    </source>
</reference>
<dbReference type="EMBL" id="FNIG01000005">
    <property type="protein sequence ID" value="SDN47439.1"/>
    <property type="molecule type" value="Genomic_DNA"/>
</dbReference>
<evidence type="ECO:0000256" key="1">
    <source>
        <dbReference type="SAM" id="MobiDB-lite"/>
    </source>
</evidence>
<evidence type="ECO:0000313" key="3">
    <source>
        <dbReference type="Proteomes" id="UP000199334"/>
    </source>
</evidence>
<accession>A0A1H0BP52</accession>
<name>A0A1H0BP52_9BACI</name>
<dbReference type="AlphaFoldDB" id="A0A1H0BP52"/>
<sequence>MKKYILLSIFDMLLLVGCGDTSEWRKINLPNLFKKPSPDNTNTEEDPPEEETVEEEELYDGPI</sequence>
<protein>
    <submittedName>
        <fullName evidence="2">Uncharacterized protein</fullName>
    </submittedName>
</protein>
<organism evidence="2 3">
    <name type="scientific">Tenuibacillus multivorans</name>
    <dbReference type="NCBI Taxonomy" id="237069"/>
    <lineage>
        <taxon>Bacteria</taxon>
        <taxon>Bacillati</taxon>
        <taxon>Bacillota</taxon>
        <taxon>Bacilli</taxon>
        <taxon>Bacillales</taxon>
        <taxon>Bacillaceae</taxon>
        <taxon>Tenuibacillus</taxon>
    </lineage>
</organism>
<proteinExistence type="predicted"/>
<keyword evidence="3" id="KW-1185">Reference proteome</keyword>
<gene>
    <name evidence="2" type="ORF">SAMN05216498_2333</name>
</gene>
<dbReference type="RefSeq" id="WP_093856759.1">
    <property type="nucleotide sequence ID" value="NZ_BJVZ01000008.1"/>
</dbReference>
<feature type="compositionally biased region" description="Acidic residues" evidence="1">
    <location>
        <begin position="42"/>
        <end position="63"/>
    </location>
</feature>
<dbReference type="Proteomes" id="UP000199334">
    <property type="component" value="Unassembled WGS sequence"/>
</dbReference>
<evidence type="ECO:0000313" key="2">
    <source>
        <dbReference type="EMBL" id="SDN47439.1"/>
    </source>
</evidence>
<feature type="region of interest" description="Disordered" evidence="1">
    <location>
        <begin position="30"/>
        <end position="63"/>
    </location>
</feature>